<keyword evidence="1" id="KW-0812">Transmembrane</keyword>
<evidence type="ECO:0000256" key="1">
    <source>
        <dbReference type="SAM" id="Phobius"/>
    </source>
</evidence>
<dbReference type="Proteomes" id="UP000000566">
    <property type="component" value="Chromosome"/>
</dbReference>
<evidence type="ECO:0000313" key="2">
    <source>
        <dbReference type="EMBL" id="ABR44021.1"/>
    </source>
</evidence>
<dbReference type="EMBL" id="CP000140">
    <property type="protein sequence ID" value="ABR44021.1"/>
    <property type="molecule type" value="Genomic_DNA"/>
</dbReference>
<dbReference type="PaxDb" id="435591-BDI_2295"/>
<proteinExistence type="predicted"/>
<dbReference type="KEGG" id="pdi:BDI_2295"/>
<protein>
    <submittedName>
        <fullName evidence="2">Uncharacterized protein</fullName>
    </submittedName>
</protein>
<organism evidence="2 3">
    <name type="scientific">Parabacteroides distasonis (strain ATCC 8503 / DSM 20701 / CIP 104284 / JCM 5825 / NCTC 11152)</name>
    <dbReference type="NCBI Taxonomy" id="435591"/>
    <lineage>
        <taxon>Bacteria</taxon>
        <taxon>Pseudomonadati</taxon>
        <taxon>Bacteroidota</taxon>
        <taxon>Bacteroidia</taxon>
        <taxon>Bacteroidales</taxon>
        <taxon>Tannerellaceae</taxon>
        <taxon>Parabacteroides</taxon>
    </lineage>
</organism>
<gene>
    <name evidence="2" type="ordered locus">BDI_2295</name>
</gene>
<name>A6LEA7_PARD8</name>
<reference evidence="2 3" key="1">
    <citation type="journal article" date="2007" name="PLoS Biol.">
        <title>Evolution of symbiotic bacteria in the distal human intestine.</title>
        <authorList>
            <person name="Xu J."/>
            <person name="Mahowald M.A."/>
            <person name="Ley R.E."/>
            <person name="Lozupone C.A."/>
            <person name="Hamady M."/>
            <person name="Martens E.C."/>
            <person name="Henrissat B."/>
            <person name="Coutinho P.M."/>
            <person name="Minx P."/>
            <person name="Latreille P."/>
            <person name="Cordum H."/>
            <person name="Van Brunt A."/>
            <person name="Kim K."/>
            <person name="Fulton R.S."/>
            <person name="Fulton L.A."/>
            <person name="Clifton S.W."/>
            <person name="Wilson R.K."/>
            <person name="Knight R.D."/>
            <person name="Gordon J.I."/>
        </authorList>
    </citation>
    <scope>NUCLEOTIDE SEQUENCE [LARGE SCALE GENOMIC DNA]</scope>
    <source>
        <strain evidence="3">ATCC 8503 / DSM 20701 / CIP 104284 / JCM 5825 / NCTC 11152</strain>
    </source>
</reference>
<sequence>MPFLRDSFTSIKPCRIPASTSSLLIYSVSSVCASFCCARRRMASTALRIKVSSSAMILSWRNNSALSSNAVISLSFFCLWFSMANIRNRIS</sequence>
<dbReference type="HOGENOM" id="CLU_2424229_0_0_10"/>
<feature type="transmembrane region" description="Helical" evidence="1">
    <location>
        <begin position="66"/>
        <end position="86"/>
    </location>
</feature>
<accession>A6LEA7</accession>
<keyword evidence="1" id="KW-0472">Membrane</keyword>
<evidence type="ECO:0000313" key="3">
    <source>
        <dbReference type="Proteomes" id="UP000000566"/>
    </source>
</evidence>
<dbReference type="AlphaFoldDB" id="A6LEA7"/>
<keyword evidence="1" id="KW-1133">Transmembrane helix</keyword>
<keyword evidence="3" id="KW-1185">Reference proteome</keyword>